<dbReference type="PANTHER" id="PTHR48100:SF1">
    <property type="entry name" value="HISTIDINE PHOSPHATASE FAMILY PROTEIN-RELATED"/>
    <property type="match status" value="1"/>
</dbReference>
<keyword evidence="3" id="KW-1185">Reference proteome</keyword>
<dbReference type="GO" id="GO:0005737">
    <property type="term" value="C:cytoplasm"/>
    <property type="evidence" value="ECO:0000318"/>
    <property type="project" value="GO_Central"/>
</dbReference>
<dbReference type="PANTHER" id="PTHR48100">
    <property type="entry name" value="BROAD-SPECIFICITY PHOSPHATASE YOR283W-RELATED"/>
    <property type="match status" value="1"/>
</dbReference>
<dbReference type="STRING" id="243230.DR_0278"/>
<dbReference type="InterPro" id="IPR013078">
    <property type="entry name" value="His_Pase_superF_clade-1"/>
</dbReference>
<proteinExistence type="predicted"/>
<organism evidence="2 3">
    <name type="scientific">Deinococcus radiodurans (strain ATCC 13939 / DSM 20539 / JCM 16871 / CCUG 27074 / LMG 4051 / NBRC 15346 / NCIMB 9279 / VKM B-1422 / R1)</name>
    <dbReference type="NCBI Taxonomy" id="243230"/>
    <lineage>
        <taxon>Bacteria</taxon>
        <taxon>Thermotogati</taxon>
        <taxon>Deinococcota</taxon>
        <taxon>Deinococci</taxon>
        <taxon>Deinococcales</taxon>
        <taxon>Deinococcaceae</taxon>
        <taxon>Deinococcus</taxon>
    </lineage>
</organism>
<dbReference type="EMBL" id="AE000513">
    <property type="protein sequence ID" value="AAF09860.1"/>
    <property type="molecule type" value="Genomic_DNA"/>
</dbReference>
<dbReference type="Proteomes" id="UP000002524">
    <property type="component" value="Chromosome 1"/>
</dbReference>
<dbReference type="InterPro" id="IPR050275">
    <property type="entry name" value="PGM_Phosphatase"/>
</dbReference>
<dbReference type="Gene3D" id="3.40.50.1240">
    <property type="entry name" value="Phosphoglycerate mutase-like"/>
    <property type="match status" value="1"/>
</dbReference>
<sequence>MAGPDLTLLLVRHGATAWNEGGQWQGWTDNPLGDAGRAQARALREELAGQTFDAVYSSDLTRARQTAELALPGRALRLDARLRELNLGDYEGHTLAQMQAHGGYAGWQADPWAQAVPGGESLQDVAARMRGWLTDVQAEFPGGRVIAFSHSIALRTLARDLLGLPLEPQVNYPIPYAERIKNGRCMVLECRGGTWRRAGANAAS</sequence>
<dbReference type="InParanoid" id="Q9RXN2"/>
<reference evidence="2 3" key="1">
    <citation type="journal article" date="1999" name="Science">
        <title>Genome sequence of the radioresistant bacterium Deinococcus radiodurans R1.</title>
        <authorList>
            <person name="White O."/>
            <person name="Eisen J.A."/>
            <person name="Heidelberg J.F."/>
            <person name="Hickey E.K."/>
            <person name="Peterson J.D."/>
            <person name="Dodson R.J."/>
            <person name="Haft D.H."/>
            <person name="Gwinn M.L."/>
            <person name="Nelson W.C."/>
            <person name="Richardson D.L."/>
            <person name="Moffat K.S."/>
            <person name="Qin H."/>
            <person name="Jiang L."/>
            <person name="Pamphile W."/>
            <person name="Crosby M."/>
            <person name="Shen M."/>
            <person name="Vamathevan J.J."/>
            <person name="Lam P."/>
            <person name="McDonald L."/>
            <person name="Utterback T."/>
            <person name="Zalewski C."/>
            <person name="Makarova K.S."/>
            <person name="Aravind L."/>
            <person name="Daly M.J."/>
            <person name="Minton K.W."/>
            <person name="Fleischmann R.D."/>
            <person name="Ketchum K.A."/>
            <person name="Nelson K.E."/>
            <person name="Salzberg S."/>
            <person name="Smith H.O."/>
            <person name="Venter J.C."/>
            <person name="Fraser C.M."/>
        </authorList>
    </citation>
    <scope>NUCLEOTIDE SEQUENCE [LARGE SCALE GENOMIC DNA]</scope>
    <source>
        <strain evidence="3">ATCC 13939 / DSM 20539 / JCM 16871 / LMG 4051 / NBRC 15346 / NCIMB 9279 / R1 / VKM B-1422</strain>
    </source>
</reference>
<dbReference type="PIR" id="B75539">
    <property type="entry name" value="B75539"/>
</dbReference>
<dbReference type="SMART" id="SM00855">
    <property type="entry name" value="PGAM"/>
    <property type="match status" value="1"/>
</dbReference>
<feature type="binding site" evidence="1">
    <location>
        <position position="62"/>
    </location>
    <ligand>
        <name>substrate</name>
    </ligand>
</feature>
<gene>
    <name evidence="2" type="ordered locus">DR_0278</name>
</gene>
<dbReference type="SUPFAM" id="SSF53254">
    <property type="entry name" value="Phosphoglycerate mutase-like"/>
    <property type="match status" value="1"/>
</dbReference>
<dbReference type="KEGG" id="dra:DR_0278"/>
<dbReference type="RefSeq" id="WP_010886923.1">
    <property type="nucleotide sequence ID" value="NC_001263.1"/>
</dbReference>
<dbReference type="FunCoup" id="Q9RXN2">
    <property type="interactions" value="365"/>
</dbReference>
<dbReference type="InterPro" id="IPR029033">
    <property type="entry name" value="His_PPase_superfam"/>
</dbReference>
<dbReference type="AlphaFoldDB" id="Q9RXN2"/>
<dbReference type="PaxDb" id="243230-DR_0278"/>
<feature type="binding site" evidence="1">
    <location>
        <begin position="12"/>
        <end position="19"/>
    </location>
    <ligand>
        <name>substrate</name>
    </ligand>
</feature>
<dbReference type="HOGENOM" id="CLU_033323_8_5_0"/>
<evidence type="ECO:0000256" key="1">
    <source>
        <dbReference type="PIRSR" id="PIRSR613078-2"/>
    </source>
</evidence>
<dbReference type="eggNOG" id="COG0406">
    <property type="taxonomic scope" value="Bacteria"/>
</dbReference>
<evidence type="ECO:0000313" key="2">
    <source>
        <dbReference type="EMBL" id="AAF09860.1"/>
    </source>
</evidence>
<accession>Q9RXN2</accession>
<dbReference type="GO" id="GO:0016791">
    <property type="term" value="F:phosphatase activity"/>
    <property type="evidence" value="ECO:0000318"/>
    <property type="project" value="GO_Central"/>
</dbReference>
<dbReference type="CDD" id="cd07067">
    <property type="entry name" value="HP_PGM_like"/>
    <property type="match status" value="1"/>
</dbReference>
<dbReference type="Pfam" id="PF00300">
    <property type="entry name" value="His_Phos_1"/>
    <property type="match status" value="1"/>
</dbReference>
<dbReference type="EnsemblBacteria" id="AAF09860">
    <property type="protein sequence ID" value="AAF09860"/>
    <property type="gene ID" value="DR_0278"/>
</dbReference>
<dbReference type="OrthoDB" id="9782128at2"/>
<dbReference type="GeneID" id="69516510"/>
<dbReference type="PATRIC" id="fig|243230.17.peg.443"/>
<protein>
    <submittedName>
        <fullName evidence="2">Phosphoglycerate mutase, putative</fullName>
    </submittedName>
</protein>
<evidence type="ECO:0000313" key="3">
    <source>
        <dbReference type="Proteomes" id="UP000002524"/>
    </source>
</evidence>
<name>Q9RXN2_DEIRA</name>